<dbReference type="AlphaFoldDB" id="A0A975BJC8"/>
<organism evidence="9 10">
    <name type="scientific">Desulfonema magnum</name>
    <dbReference type="NCBI Taxonomy" id="45655"/>
    <lineage>
        <taxon>Bacteria</taxon>
        <taxon>Pseudomonadati</taxon>
        <taxon>Thermodesulfobacteriota</taxon>
        <taxon>Desulfobacteria</taxon>
        <taxon>Desulfobacterales</taxon>
        <taxon>Desulfococcaceae</taxon>
        <taxon>Desulfonema</taxon>
    </lineage>
</organism>
<evidence type="ECO:0000313" key="10">
    <source>
        <dbReference type="Proteomes" id="UP000663722"/>
    </source>
</evidence>
<dbReference type="GO" id="GO:0046872">
    <property type="term" value="F:metal ion binding"/>
    <property type="evidence" value="ECO:0007669"/>
    <property type="project" value="UniProtKB-KW"/>
</dbReference>
<sequence length="98" mass="10981">MSEVTLGELYFGAANSGRKEYNFARIALFKKAVVPIPIDEDIWRLFGNTKAMLRKQGKAISDLDLLVACTAKVCGLVLVTNDRDFDVLPDAFQKENWV</sequence>
<name>A0A975BJC8_9BACT</name>
<keyword evidence="5" id="KW-0378">Hydrolase</keyword>
<evidence type="ECO:0000313" key="9">
    <source>
        <dbReference type="EMBL" id="QTA86408.1"/>
    </source>
</evidence>
<comment type="similarity">
    <text evidence="7">Belongs to the PINc/VapC protein family.</text>
</comment>
<gene>
    <name evidence="9" type="ORF">dnm_024320</name>
</gene>
<evidence type="ECO:0000256" key="3">
    <source>
        <dbReference type="ARBA" id="ARBA00022722"/>
    </source>
</evidence>
<dbReference type="GO" id="GO:0016787">
    <property type="term" value="F:hydrolase activity"/>
    <property type="evidence" value="ECO:0007669"/>
    <property type="project" value="UniProtKB-KW"/>
</dbReference>
<feature type="domain" description="PIN" evidence="8">
    <location>
        <begin position="1"/>
        <end position="88"/>
    </location>
</feature>
<dbReference type="Pfam" id="PF01850">
    <property type="entry name" value="PIN"/>
    <property type="match status" value="1"/>
</dbReference>
<keyword evidence="6" id="KW-0460">Magnesium</keyword>
<evidence type="ECO:0000259" key="8">
    <source>
        <dbReference type="Pfam" id="PF01850"/>
    </source>
</evidence>
<protein>
    <submittedName>
        <fullName evidence="9">PIN domain-containing protein</fullName>
    </submittedName>
</protein>
<dbReference type="GO" id="GO:0004518">
    <property type="term" value="F:nuclease activity"/>
    <property type="evidence" value="ECO:0007669"/>
    <property type="project" value="UniProtKB-KW"/>
</dbReference>
<dbReference type="KEGG" id="dmm:dnm_024320"/>
<keyword evidence="3" id="KW-0540">Nuclease</keyword>
<keyword evidence="2" id="KW-1277">Toxin-antitoxin system</keyword>
<evidence type="ECO:0000256" key="7">
    <source>
        <dbReference type="ARBA" id="ARBA00038093"/>
    </source>
</evidence>
<evidence type="ECO:0000256" key="6">
    <source>
        <dbReference type="ARBA" id="ARBA00022842"/>
    </source>
</evidence>
<dbReference type="Gene3D" id="3.40.50.1010">
    <property type="entry name" value="5'-nuclease"/>
    <property type="match status" value="1"/>
</dbReference>
<keyword evidence="10" id="KW-1185">Reference proteome</keyword>
<dbReference type="InterPro" id="IPR002716">
    <property type="entry name" value="PIN_dom"/>
</dbReference>
<evidence type="ECO:0000256" key="2">
    <source>
        <dbReference type="ARBA" id="ARBA00022649"/>
    </source>
</evidence>
<dbReference type="EMBL" id="CP061800">
    <property type="protein sequence ID" value="QTA86408.1"/>
    <property type="molecule type" value="Genomic_DNA"/>
</dbReference>
<evidence type="ECO:0000256" key="4">
    <source>
        <dbReference type="ARBA" id="ARBA00022723"/>
    </source>
</evidence>
<evidence type="ECO:0000256" key="1">
    <source>
        <dbReference type="ARBA" id="ARBA00001946"/>
    </source>
</evidence>
<accession>A0A975BJC8</accession>
<dbReference type="Proteomes" id="UP000663722">
    <property type="component" value="Chromosome"/>
</dbReference>
<keyword evidence="4" id="KW-0479">Metal-binding</keyword>
<dbReference type="PANTHER" id="PTHR33653">
    <property type="entry name" value="RIBONUCLEASE VAPC2"/>
    <property type="match status" value="1"/>
</dbReference>
<dbReference type="SUPFAM" id="SSF88723">
    <property type="entry name" value="PIN domain-like"/>
    <property type="match status" value="1"/>
</dbReference>
<reference evidence="9" key="1">
    <citation type="journal article" date="2021" name="Microb. Physiol.">
        <title>Proteogenomic Insights into the Physiology of Marine, Sulfate-Reducing, Filamentous Desulfonema limicola and Desulfonema magnum.</title>
        <authorList>
            <person name="Schnaars V."/>
            <person name="Wohlbrand L."/>
            <person name="Scheve S."/>
            <person name="Hinrichs C."/>
            <person name="Reinhardt R."/>
            <person name="Rabus R."/>
        </authorList>
    </citation>
    <scope>NUCLEOTIDE SEQUENCE</scope>
    <source>
        <strain evidence="9">4be13</strain>
    </source>
</reference>
<evidence type="ECO:0000256" key="5">
    <source>
        <dbReference type="ARBA" id="ARBA00022801"/>
    </source>
</evidence>
<dbReference type="InterPro" id="IPR050556">
    <property type="entry name" value="Type_II_TA_system_RNase"/>
</dbReference>
<dbReference type="PANTHER" id="PTHR33653:SF1">
    <property type="entry name" value="RIBONUCLEASE VAPC2"/>
    <property type="match status" value="1"/>
</dbReference>
<dbReference type="InterPro" id="IPR029060">
    <property type="entry name" value="PIN-like_dom_sf"/>
</dbReference>
<comment type="cofactor">
    <cofactor evidence="1">
        <name>Mg(2+)</name>
        <dbReference type="ChEBI" id="CHEBI:18420"/>
    </cofactor>
</comment>
<proteinExistence type="inferred from homology"/>